<dbReference type="VEuPathDB" id="AmoebaDB:NF0018830"/>
<dbReference type="EMBL" id="VFQX01000022">
    <property type="protein sequence ID" value="KAF0980011.1"/>
    <property type="molecule type" value="Genomic_DNA"/>
</dbReference>
<proteinExistence type="inferred from homology"/>
<dbReference type="Gene3D" id="3.30.420.40">
    <property type="match status" value="3"/>
</dbReference>
<sequence>MSRLFPEHFFEKTKRNSNLQLEAVRNPSLPSSHSSKPSISSHYISIPKQTENSVIPFNIHGQGCVILDPGTENIKTGLAGNDLPQFIIPTIIAKHSKYSQHNAYGSDALKLQNEISHNHHHPVGNYKSNSKSSRHHDFSLCTPMGYQSQASTTGSSNYTYLNPVERGVIISLDEMENMYSYIFKNLLRVKSQENGILFNENISLYHLLESSREVEKYRERMTELFFEKFQIPFLYVAIPQVMSLYSVGKTTGFCVDFGHATTSGLAVIDGVANFVHEDSQKPTHFYLPFGGGEVTEHLIKLLQENSQNQSIKISTSVERECVNDVKKLLCYIAIDYSKEFSKFEKNESESTTTFQLPDGKILHIGREKFVSCEIYFQPSLVTLSNLSHSPVKRGRSASIKKLALNTTHPSNNSSLASNWKGVHELIHDSISQFNSDTNIQEQLIGNIVLSGSSSLFNGIEGRMLRDLKRQLALHKNIQLSQTKVKVSSCSNHDSHHHESKTNPISKDQHQSLRAECSSFIGSSILASFQDFVHFDRADAGESSFASSFAMTRHVFQEEGASAIHKYYNAC</sequence>
<dbReference type="PANTHER" id="PTHR11937">
    <property type="entry name" value="ACTIN"/>
    <property type="match status" value="1"/>
</dbReference>
<dbReference type="Gene3D" id="3.90.640.10">
    <property type="entry name" value="Actin, Chain A, domain 4"/>
    <property type="match status" value="1"/>
</dbReference>
<dbReference type="OrthoDB" id="5132116at2759"/>
<dbReference type="AlphaFoldDB" id="A0A6A5BZK5"/>
<evidence type="ECO:0000256" key="2">
    <source>
        <dbReference type="SAM" id="MobiDB-lite"/>
    </source>
</evidence>
<reference evidence="3 4" key="1">
    <citation type="journal article" date="2019" name="Sci. Rep.">
        <title>Nanopore sequencing improves the draft genome of the human pathogenic amoeba Naegleria fowleri.</title>
        <authorList>
            <person name="Liechti N."/>
            <person name="Schurch N."/>
            <person name="Bruggmann R."/>
            <person name="Wittwer M."/>
        </authorList>
    </citation>
    <scope>NUCLEOTIDE SEQUENCE [LARGE SCALE GENOMIC DNA]</scope>
    <source>
        <strain evidence="3 4">ATCC 30894</strain>
    </source>
</reference>
<organism evidence="3 4">
    <name type="scientific">Naegleria fowleri</name>
    <name type="common">Brain eating amoeba</name>
    <dbReference type="NCBI Taxonomy" id="5763"/>
    <lineage>
        <taxon>Eukaryota</taxon>
        <taxon>Discoba</taxon>
        <taxon>Heterolobosea</taxon>
        <taxon>Tetramitia</taxon>
        <taxon>Eutetramitia</taxon>
        <taxon>Vahlkampfiidae</taxon>
        <taxon>Naegleria</taxon>
    </lineage>
</organism>
<evidence type="ECO:0000313" key="3">
    <source>
        <dbReference type="EMBL" id="KAF0980011.1"/>
    </source>
</evidence>
<dbReference type="GeneID" id="68108382"/>
<dbReference type="OMA" id="ERECVND"/>
<evidence type="ECO:0000313" key="4">
    <source>
        <dbReference type="Proteomes" id="UP000444721"/>
    </source>
</evidence>
<evidence type="ECO:0008006" key="5">
    <source>
        <dbReference type="Google" id="ProtNLM"/>
    </source>
</evidence>
<dbReference type="Pfam" id="PF00022">
    <property type="entry name" value="Actin"/>
    <property type="match status" value="1"/>
</dbReference>
<comment type="similarity">
    <text evidence="1">Belongs to the actin family.</text>
</comment>
<dbReference type="InterPro" id="IPR004000">
    <property type="entry name" value="Actin"/>
</dbReference>
<comment type="caution">
    <text evidence="3">The sequence shown here is derived from an EMBL/GenBank/DDBJ whole genome shotgun (WGS) entry which is preliminary data.</text>
</comment>
<dbReference type="InterPro" id="IPR043129">
    <property type="entry name" value="ATPase_NBD"/>
</dbReference>
<protein>
    <recommendedName>
        <fullName evidence="5">Actin</fullName>
    </recommendedName>
</protein>
<gene>
    <name evidence="3" type="ORF">FDP41_001164</name>
</gene>
<dbReference type="SUPFAM" id="SSF53067">
    <property type="entry name" value="Actin-like ATPase domain"/>
    <property type="match status" value="2"/>
</dbReference>
<dbReference type="Proteomes" id="UP000444721">
    <property type="component" value="Unassembled WGS sequence"/>
</dbReference>
<dbReference type="RefSeq" id="XP_044564724.1">
    <property type="nucleotide sequence ID" value="XM_044702070.1"/>
</dbReference>
<evidence type="ECO:0000256" key="1">
    <source>
        <dbReference type="RuleBase" id="RU000487"/>
    </source>
</evidence>
<name>A0A6A5BZK5_NAEFO</name>
<feature type="compositionally biased region" description="Basic and acidic residues" evidence="2">
    <location>
        <begin position="492"/>
        <end position="508"/>
    </location>
</feature>
<dbReference type="SMART" id="SM00268">
    <property type="entry name" value="ACTIN"/>
    <property type="match status" value="1"/>
</dbReference>
<keyword evidence="4" id="KW-1185">Reference proteome</keyword>
<accession>A0A6A5BZK5</accession>
<dbReference type="VEuPathDB" id="AmoebaDB:FDP41_001164"/>
<dbReference type="VEuPathDB" id="AmoebaDB:NfTy_048950"/>
<feature type="region of interest" description="Disordered" evidence="2">
    <location>
        <begin position="484"/>
        <end position="508"/>
    </location>
</feature>